<evidence type="ECO:0000313" key="3">
    <source>
        <dbReference type="EMBL" id="ADP35443.1"/>
    </source>
</evidence>
<feature type="compositionally biased region" description="Gly residues" evidence="1">
    <location>
        <begin position="535"/>
        <end position="550"/>
    </location>
</feature>
<dbReference type="EMBL" id="CP001840">
    <property type="protein sequence ID" value="ADP35443.1"/>
    <property type="molecule type" value="Genomic_DNA"/>
</dbReference>
<dbReference type="eggNOG" id="ENOG50338I6">
    <property type="taxonomic scope" value="Bacteria"/>
</dbReference>
<evidence type="ECO:0000256" key="2">
    <source>
        <dbReference type="SAM" id="SignalP"/>
    </source>
</evidence>
<dbReference type="KEGG" id="bbp:BBPR_0323"/>
<reference evidence="3 4" key="1">
    <citation type="journal article" date="2010" name="Proc. Natl. Acad. Sci. U.S.A.">
        <title>Genome analysis of Bifidobacterium bifidum PRL2010 reveals metabolic pathways for host-derived glycan foraging.</title>
        <authorList>
            <person name="Turroni F."/>
            <person name="Bottacini F."/>
            <person name="Foroni E."/>
            <person name="Mulder I."/>
            <person name="Kim J.H."/>
            <person name="Zomer A."/>
            <person name="Sanchez B."/>
            <person name="Bidossi A."/>
            <person name="Ferrarini A."/>
            <person name="Giubellini V."/>
            <person name="Delledonne M."/>
            <person name="Henrissat B."/>
            <person name="Coutinho P."/>
            <person name="Oggioni M."/>
            <person name="Fitzgerald G.F."/>
            <person name="Mills D."/>
            <person name="Margolles A."/>
            <person name="Kelly D."/>
            <person name="van Sinderen D."/>
            <person name="Ventura M."/>
        </authorList>
    </citation>
    <scope>NUCLEOTIDE SEQUENCE [LARGE SCALE GENOMIC DNA]</scope>
    <source>
        <strain evidence="3 4">PRL2010</strain>
    </source>
</reference>
<sequence length="636" mass="66897">MSNTNHSLTRGSIAAKAAALLTAAALGLTGFALTGGNAASAAETTPTAATAAQSQEDTPFDYYAGIPNLPSDHVFENITLERLEDILRYGKGNFVILIGGTWDSATTAALPAINTAAKAQGIEKIYNFDPHLDNAGADTLVNINDKNNAVDAFAKRFQQTIDEFGLTDLQSKNTANVVDLPILFTYNKDNTGDKVLASTANVADSAELTRVLGTAKNAATRTNGQFYTNYYLNNVSAGAASVFKQGEDKDFSLISVTYGELEKLLQSPGNHYIFFGATWCGNTYATIRYVNQEARKYGIKHVYTFDTILDNTSGKGSPFHIRDNYNNGSHPLSDLYTHLVNTYLPNLVTEDGSHGVVDSQGVGATRLQVPLLLHYNKNNAAQLPGTDQPAGPVTDEVVDYHGKTANVDAKPQPTAREYMLNWYGTTYDDKAIIQGGFSIIGDDLSAAKNYGRKVNNDRDAYIAQADHFYSLLNLRGEIAQAKTVSLDGYSADRVAAFKKTLAAAEKTVSDKKATISATDTATKNIANAVTALAGGNNGGSGNGNGSGSGDTGNNPVAGNTDNAGGNDSTAGNKPSRKIVVAGNEPLSRTGAEATVIASVALSLALTAAGALALSRNRGDAAAAQALSDSTRPTSAR</sequence>
<keyword evidence="2" id="KW-0732">Signal</keyword>
<accession>A0A0H3EAU6</accession>
<evidence type="ECO:0000256" key="1">
    <source>
        <dbReference type="SAM" id="MobiDB-lite"/>
    </source>
</evidence>
<name>A0A0H3EAU6_BIFBP</name>
<protein>
    <submittedName>
        <fullName evidence="3">Uncharacterized protein</fullName>
    </submittedName>
</protein>
<feature type="chain" id="PRO_5002608174" evidence="2">
    <location>
        <begin position="42"/>
        <end position="636"/>
    </location>
</feature>
<dbReference type="OrthoDB" id="9798386at2"/>
<dbReference type="PATRIC" id="fig|702459.3.peg.337"/>
<dbReference type="AlphaFoldDB" id="A0A0H3EAU6"/>
<organism evidence="3 4">
    <name type="scientific">Bifidobacterium bifidum (strain PRL2010)</name>
    <dbReference type="NCBI Taxonomy" id="702459"/>
    <lineage>
        <taxon>Bacteria</taxon>
        <taxon>Bacillati</taxon>
        <taxon>Actinomycetota</taxon>
        <taxon>Actinomycetes</taxon>
        <taxon>Bifidobacteriales</taxon>
        <taxon>Bifidobacteriaceae</taxon>
        <taxon>Bifidobacterium</taxon>
    </lineage>
</organism>
<evidence type="ECO:0000313" key="4">
    <source>
        <dbReference type="Proteomes" id="UP000002312"/>
    </source>
</evidence>
<feature type="compositionally biased region" description="Polar residues" evidence="1">
    <location>
        <begin position="626"/>
        <end position="636"/>
    </location>
</feature>
<feature type="region of interest" description="Disordered" evidence="1">
    <location>
        <begin position="617"/>
        <end position="636"/>
    </location>
</feature>
<feature type="region of interest" description="Disordered" evidence="1">
    <location>
        <begin position="533"/>
        <end position="575"/>
    </location>
</feature>
<dbReference type="Proteomes" id="UP000002312">
    <property type="component" value="Chromosome"/>
</dbReference>
<proteinExistence type="predicted"/>
<dbReference type="HOGENOM" id="CLU_442603_0_0_11"/>
<dbReference type="RefSeq" id="WP_013389532.1">
    <property type="nucleotide sequence ID" value="NC_014638.1"/>
</dbReference>
<feature type="signal peptide" evidence="2">
    <location>
        <begin position="1"/>
        <end position="41"/>
    </location>
</feature>
<gene>
    <name evidence="3" type="ordered locus">BBPR_0323</name>
</gene>
<feature type="compositionally biased region" description="Polar residues" evidence="1">
    <location>
        <begin position="556"/>
        <end position="572"/>
    </location>
</feature>